<dbReference type="SUPFAM" id="SSF103473">
    <property type="entry name" value="MFS general substrate transporter"/>
    <property type="match status" value="1"/>
</dbReference>
<evidence type="ECO:0000256" key="1">
    <source>
        <dbReference type="ARBA" id="ARBA00004141"/>
    </source>
</evidence>
<dbReference type="GO" id="GO:0016020">
    <property type="term" value="C:membrane"/>
    <property type="evidence" value="ECO:0007669"/>
    <property type="project" value="UniProtKB-SubCell"/>
</dbReference>
<sequence length="538" mass="60435">MFDFAKKDIGTDHIENASPSNSIDKNIEHAVVEETIDDYIYLDKPFYKYWFFNLLHWYIFVNTLSSTSNGYDGSLLNGLQIISHWRDKMGTPTGAVLGALANGAVFGGFASFALASWFSDRFGRKPAILIGQVISILGAILQGVSTNYGFFLAARIILGFGTGFTAVASPCLISELAYPKYRDTATSSYNNFWYLGSTIAAWVTYGTHTMNSNHAWRIPSYLQGAIPLFQIVCILISMPESPRFLVSKGKVDQARAIIRKLHTGDDYSEKATAFVEFELKEIQAALEMEKINANSNYMDFIKFPTYRKRLFLVVFTGCFMQLSGNGLVSYYLNKVLDTIGYTEAKKQLQINGCLMIYNLVLCWCLTSVVHLFRRRTLFLSSAIWMLICYVLWTILSARFAISGFTDNGLAKAVLAFIFLYYLGYNAGCNVLPFLFTSEVLPYSHRAKGLNVLNLTINTTLIYNGFVNPIAMDAIQWKYYIVYCCILAVETVVIFFFFVETSGYSLEEVARVFGDDPSQVMPHGVAVSEKSSLENKESV</sequence>
<dbReference type="InterPro" id="IPR036259">
    <property type="entry name" value="MFS_trans_sf"/>
</dbReference>
<dbReference type="InterPro" id="IPR020846">
    <property type="entry name" value="MFS_dom"/>
</dbReference>
<dbReference type="PANTHER" id="PTHR48022">
    <property type="entry name" value="PLASTIDIC GLUCOSE TRANSPORTER 4"/>
    <property type="match status" value="1"/>
</dbReference>
<keyword evidence="6 8" id="KW-0472">Membrane</keyword>
<dbReference type="InterPro" id="IPR003663">
    <property type="entry name" value="Sugar/inositol_transpt"/>
</dbReference>
<dbReference type="FunFam" id="1.20.1250.20:FF:000134">
    <property type="entry name" value="MFS sugar transporter protein"/>
    <property type="match status" value="1"/>
</dbReference>
<dbReference type="InterPro" id="IPR050360">
    <property type="entry name" value="MFS_Sugar_Transporters"/>
</dbReference>
<evidence type="ECO:0000256" key="5">
    <source>
        <dbReference type="ARBA" id="ARBA00022989"/>
    </source>
</evidence>
<reference evidence="10 11" key="1">
    <citation type="submission" date="2013-02" db="EMBL/GenBank/DDBJ databases">
        <title>Genome sequence of Candida maltosa Xu316, a potential industrial strain for xylitol and ethanol production.</title>
        <authorList>
            <person name="Yu J."/>
            <person name="Wang Q."/>
            <person name="Geng X."/>
            <person name="Bao W."/>
            <person name="He P."/>
            <person name="Cai J."/>
        </authorList>
    </citation>
    <scope>NUCLEOTIDE SEQUENCE [LARGE SCALE GENOMIC DNA]</scope>
    <source>
        <strain evidence="11">Xu316</strain>
    </source>
</reference>
<organism evidence="10 11">
    <name type="scientific">Candida maltosa (strain Xu316)</name>
    <name type="common">Yeast</name>
    <dbReference type="NCBI Taxonomy" id="1245528"/>
    <lineage>
        <taxon>Eukaryota</taxon>
        <taxon>Fungi</taxon>
        <taxon>Dikarya</taxon>
        <taxon>Ascomycota</taxon>
        <taxon>Saccharomycotina</taxon>
        <taxon>Pichiomycetes</taxon>
        <taxon>Debaryomycetaceae</taxon>
        <taxon>Candida/Lodderomyces clade</taxon>
        <taxon>Candida</taxon>
    </lineage>
</organism>
<keyword evidence="3 7" id="KW-0813">Transport</keyword>
<dbReference type="Pfam" id="PF00083">
    <property type="entry name" value="Sugar_tr"/>
    <property type="match status" value="1"/>
</dbReference>
<dbReference type="InterPro" id="IPR005828">
    <property type="entry name" value="MFS_sugar_transport-like"/>
</dbReference>
<dbReference type="AlphaFoldDB" id="M3JV24"/>
<gene>
    <name evidence="10" type="ORF">G210_2964</name>
</gene>
<dbReference type="PROSITE" id="PS00216">
    <property type="entry name" value="SUGAR_TRANSPORT_1"/>
    <property type="match status" value="1"/>
</dbReference>
<comment type="caution">
    <text evidence="10">The sequence shown here is derived from an EMBL/GenBank/DDBJ whole genome shotgun (WGS) entry which is preliminary data.</text>
</comment>
<evidence type="ECO:0000259" key="9">
    <source>
        <dbReference type="PROSITE" id="PS50850"/>
    </source>
</evidence>
<comment type="subcellular location">
    <subcellularLocation>
        <location evidence="1">Membrane</location>
        <topology evidence="1">Multi-pass membrane protein</topology>
    </subcellularLocation>
</comment>
<dbReference type="OMA" id="THREVCT"/>
<keyword evidence="11" id="KW-1185">Reference proteome</keyword>
<dbReference type="PRINTS" id="PR00171">
    <property type="entry name" value="SUGRTRNSPORT"/>
</dbReference>
<evidence type="ECO:0000256" key="8">
    <source>
        <dbReference type="SAM" id="Phobius"/>
    </source>
</evidence>
<feature type="transmembrane region" description="Helical" evidence="8">
    <location>
        <begin position="383"/>
        <end position="401"/>
    </location>
</feature>
<dbReference type="InterPro" id="IPR005829">
    <property type="entry name" value="Sugar_transporter_CS"/>
</dbReference>
<dbReference type="OrthoDB" id="6133115at2759"/>
<protein>
    <recommendedName>
        <fullName evidence="9">Major facilitator superfamily (MFS) profile domain-containing protein</fullName>
    </recommendedName>
</protein>
<feature type="domain" description="Major facilitator superfamily (MFS) profile" evidence="9">
    <location>
        <begin position="58"/>
        <end position="501"/>
    </location>
</feature>
<feature type="transmembrane region" description="Helical" evidence="8">
    <location>
        <begin position="150"/>
        <end position="172"/>
    </location>
</feature>
<name>M3JV24_CANMX</name>
<dbReference type="EMBL" id="AOGT01001878">
    <property type="protein sequence ID" value="EMG46765.1"/>
    <property type="molecule type" value="Genomic_DNA"/>
</dbReference>
<feature type="transmembrane region" description="Helical" evidence="8">
    <location>
        <begin position="310"/>
        <end position="328"/>
    </location>
</feature>
<keyword evidence="4 8" id="KW-0812">Transmembrane</keyword>
<dbReference type="Gene3D" id="1.20.1250.20">
    <property type="entry name" value="MFS general substrate transporter like domains"/>
    <property type="match status" value="1"/>
</dbReference>
<dbReference type="PROSITE" id="PS50850">
    <property type="entry name" value="MFS"/>
    <property type="match status" value="1"/>
</dbReference>
<dbReference type="PANTHER" id="PTHR48022:SF24">
    <property type="entry name" value="HEXOSE TRANSPORTER PROTEIN (AFU_ORTHOLOGUE AFUA_8G04480)"/>
    <property type="match status" value="1"/>
</dbReference>
<evidence type="ECO:0000256" key="2">
    <source>
        <dbReference type="ARBA" id="ARBA00010992"/>
    </source>
</evidence>
<dbReference type="GO" id="GO:0005351">
    <property type="term" value="F:carbohydrate:proton symporter activity"/>
    <property type="evidence" value="ECO:0007669"/>
    <property type="project" value="TreeGrafter"/>
</dbReference>
<feature type="transmembrane region" description="Helical" evidence="8">
    <location>
        <begin position="220"/>
        <end position="238"/>
    </location>
</feature>
<evidence type="ECO:0000313" key="11">
    <source>
        <dbReference type="Proteomes" id="UP000011777"/>
    </source>
</evidence>
<evidence type="ECO:0000256" key="7">
    <source>
        <dbReference type="RuleBase" id="RU003346"/>
    </source>
</evidence>
<feature type="transmembrane region" description="Helical" evidence="8">
    <location>
        <begin position="348"/>
        <end position="371"/>
    </location>
</feature>
<dbReference type="HOGENOM" id="CLU_001265_30_13_1"/>
<evidence type="ECO:0000256" key="4">
    <source>
        <dbReference type="ARBA" id="ARBA00022692"/>
    </source>
</evidence>
<evidence type="ECO:0000256" key="3">
    <source>
        <dbReference type="ARBA" id="ARBA00022448"/>
    </source>
</evidence>
<feature type="transmembrane region" description="Helical" evidence="8">
    <location>
        <begin position="95"/>
        <end position="115"/>
    </location>
</feature>
<proteinExistence type="inferred from homology"/>
<accession>M3JV24</accession>
<keyword evidence="5 8" id="KW-1133">Transmembrane helix</keyword>
<dbReference type="STRING" id="1245528.M3JV24"/>
<feature type="transmembrane region" description="Helical" evidence="8">
    <location>
        <begin position="127"/>
        <end position="144"/>
    </location>
</feature>
<dbReference type="PROSITE" id="PS00217">
    <property type="entry name" value="SUGAR_TRANSPORT_2"/>
    <property type="match status" value="1"/>
</dbReference>
<dbReference type="NCBIfam" id="TIGR00879">
    <property type="entry name" value="SP"/>
    <property type="match status" value="1"/>
</dbReference>
<evidence type="ECO:0000313" key="10">
    <source>
        <dbReference type="EMBL" id="EMG46765.1"/>
    </source>
</evidence>
<dbReference type="eggNOG" id="KOG0254">
    <property type="taxonomic scope" value="Eukaryota"/>
</dbReference>
<dbReference type="Proteomes" id="UP000011777">
    <property type="component" value="Unassembled WGS sequence"/>
</dbReference>
<feature type="transmembrane region" description="Helical" evidence="8">
    <location>
        <begin position="448"/>
        <end position="466"/>
    </location>
</feature>
<feature type="transmembrane region" description="Helical" evidence="8">
    <location>
        <begin position="478"/>
        <end position="498"/>
    </location>
</feature>
<feature type="transmembrane region" description="Helical" evidence="8">
    <location>
        <begin position="413"/>
        <end position="436"/>
    </location>
</feature>
<evidence type="ECO:0000256" key="6">
    <source>
        <dbReference type="ARBA" id="ARBA00023136"/>
    </source>
</evidence>
<feature type="transmembrane region" description="Helical" evidence="8">
    <location>
        <begin position="192"/>
        <end position="208"/>
    </location>
</feature>
<comment type="similarity">
    <text evidence="2 7">Belongs to the major facilitator superfamily. Sugar transporter (TC 2.A.1.1) family.</text>
</comment>